<dbReference type="PATRIC" id="fig|795359.3.peg.870"/>
<evidence type="ECO:0000313" key="2">
    <source>
        <dbReference type="Proteomes" id="UP000006583"/>
    </source>
</evidence>
<name>F8C5I1_THEGP</name>
<evidence type="ECO:0000313" key="1">
    <source>
        <dbReference type="EMBL" id="AEH22960.1"/>
    </source>
</evidence>
<keyword evidence="2" id="KW-1185">Reference proteome</keyword>
<proteinExistence type="predicted"/>
<evidence type="ECO:0008006" key="3">
    <source>
        <dbReference type="Google" id="ProtNLM"/>
    </source>
</evidence>
<dbReference type="STRING" id="795359.TOPB45_0862"/>
<accession>F8C5I1</accession>
<dbReference type="eggNOG" id="COG3543">
    <property type="taxonomic scope" value="Bacteria"/>
</dbReference>
<dbReference type="KEGG" id="top:TOPB45_0862"/>
<gene>
    <name evidence="1" type="ordered locus">TOPB45_0862</name>
</gene>
<dbReference type="RefSeq" id="WP_013909658.1">
    <property type="nucleotide sequence ID" value="NC_015682.1"/>
</dbReference>
<dbReference type="Pfam" id="PF06935">
    <property type="entry name" value="DUF1284"/>
    <property type="match status" value="1"/>
</dbReference>
<dbReference type="InterPro" id="IPR009702">
    <property type="entry name" value="DUF1284"/>
</dbReference>
<sequence>MLNLRGHHLICLNFFKGEGYDEVFIKNLEKILSKMEKENIKVVEDFDDVCKSCPYLKDDKCQYKEGAEEKIREQDKVALELLKIKEGEIVKWEEIKNKLPEVFSQWYERYCYDCDWLKVCETHQIFQDLFQEVLSPDKKILSLFLKVRKSFPEVKDSVSLLKPYANLHFDQIEDKVPFLSMYYQLHLYSPSWIIKRDEFERIMGFEPDLIYKSPENTYIMSVIYNVDNYVTEGAIAYGFSEALALSRGMILTYEEVDFICFQRGYGKQLLLALQHDLFPGMVTKLFVDREDIQRRIDHLKMLLGYAS</sequence>
<dbReference type="Proteomes" id="UP000006583">
    <property type="component" value="Chromosome"/>
</dbReference>
<dbReference type="AlphaFoldDB" id="F8C5I1"/>
<dbReference type="EMBL" id="CP002829">
    <property type="protein sequence ID" value="AEH22960.1"/>
    <property type="molecule type" value="Genomic_DNA"/>
</dbReference>
<dbReference type="HOGENOM" id="CLU_905938_0_0_0"/>
<organism evidence="1 2">
    <name type="scientific">Thermodesulfobacterium geofontis (strain OPF15)</name>
    <dbReference type="NCBI Taxonomy" id="795359"/>
    <lineage>
        <taxon>Bacteria</taxon>
        <taxon>Pseudomonadati</taxon>
        <taxon>Thermodesulfobacteriota</taxon>
        <taxon>Thermodesulfobacteria</taxon>
        <taxon>Thermodesulfobacteriales</taxon>
        <taxon>Thermodesulfobacteriaceae</taxon>
        <taxon>Thermodesulfobacterium</taxon>
    </lineage>
</organism>
<protein>
    <recommendedName>
        <fullName evidence="3">DUF1284 domain-containing protein</fullName>
    </recommendedName>
</protein>
<dbReference type="OrthoDB" id="121064at2"/>
<reference evidence="1 2" key="1">
    <citation type="journal article" date="2013" name="Genome Announc.">
        <title>Complete genome sequence of the hyperthermophilic sulfate-reducing bacterium Thermodesulfobacterium geofontis OPF15T.</title>
        <authorList>
            <person name="Elkins J.G."/>
            <person name="Hamilton-Brehm S.D."/>
            <person name="Lucas S."/>
            <person name="Han J."/>
            <person name="Lapidus A."/>
            <person name="Cheng J.F."/>
            <person name="Goodwin L.A."/>
            <person name="Pitluck S."/>
            <person name="Peters L."/>
            <person name="Mikhailova N."/>
            <person name="Davenport K.W."/>
            <person name="Detter J.C."/>
            <person name="Han C.S."/>
            <person name="Tapia R."/>
            <person name="Land M.L."/>
            <person name="Hauser L."/>
            <person name="Kyrpides N.C."/>
            <person name="Ivanova N.N."/>
            <person name="Pagani I."/>
            <person name="Bruce D."/>
            <person name="Woyke T."/>
            <person name="Cottingham R.W."/>
        </authorList>
    </citation>
    <scope>NUCLEOTIDE SEQUENCE [LARGE SCALE GENOMIC DNA]</scope>
    <source>
        <strain evidence="1 2">OPF15</strain>
    </source>
</reference>